<dbReference type="OrthoDB" id="5183775at2"/>
<gene>
    <name evidence="4" type="primary">cobK</name>
    <name evidence="4" type="ORF">MTUNDRAET4_2078</name>
</gene>
<dbReference type="Pfam" id="PF02571">
    <property type="entry name" value="CbiJ"/>
    <property type="match status" value="1"/>
</dbReference>
<dbReference type="PROSITE" id="PS51014">
    <property type="entry name" value="COBK_CBIJ"/>
    <property type="match status" value="1"/>
</dbReference>
<dbReference type="KEGG" id="mtun:MTUNDRAET4_2078"/>
<dbReference type="NCBIfam" id="NF005968">
    <property type="entry name" value="PRK08057.1-2"/>
    <property type="match status" value="1"/>
</dbReference>
<dbReference type="InterPro" id="IPR003723">
    <property type="entry name" value="Precorrin-6x_reduct"/>
</dbReference>
<proteinExistence type="predicted"/>
<protein>
    <submittedName>
        <fullName evidence="4">Precorrin-6A reductase</fullName>
        <ecNumber evidence="4">1.3.1.54</ecNumber>
    </submittedName>
</protein>
<keyword evidence="2" id="KW-0169">Cobalamin biosynthesis</keyword>
<dbReference type="PANTHER" id="PTHR36925">
    <property type="entry name" value="COBALT-PRECORRIN-6A REDUCTASE"/>
    <property type="match status" value="1"/>
</dbReference>
<dbReference type="AlphaFoldDB" id="A0A4U8Z114"/>
<reference evidence="4 5" key="1">
    <citation type="submission" date="2019-03" db="EMBL/GenBank/DDBJ databases">
        <authorList>
            <person name="Kox A.R. M."/>
        </authorList>
    </citation>
    <scope>NUCLEOTIDE SEQUENCE [LARGE SCALE GENOMIC DNA]</scope>
    <source>
        <strain evidence="4">MTUNDRAET4 annotated genome</strain>
    </source>
</reference>
<dbReference type="UniPathway" id="UPA00148"/>
<evidence type="ECO:0000313" key="4">
    <source>
        <dbReference type="EMBL" id="VFU08971.1"/>
    </source>
</evidence>
<evidence type="ECO:0000256" key="1">
    <source>
        <dbReference type="ARBA" id="ARBA00004953"/>
    </source>
</evidence>
<dbReference type="GO" id="GO:0016994">
    <property type="term" value="F:precorrin-6A reductase activity"/>
    <property type="evidence" value="ECO:0007669"/>
    <property type="project" value="UniProtKB-EC"/>
</dbReference>
<comment type="pathway">
    <text evidence="1">Cofactor biosynthesis; adenosylcobalamin biosynthesis.</text>
</comment>
<evidence type="ECO:0000256" key="3">
    <source>
        <dbReference type="ARBA" id="ARBA00023002"/>
    </source>
</evidence>
<dbReference type="Proteomes" id="UP000294360">
    <property type="component" value="Chromosome"/>
</dbReference>
<dbReference type="GO" id="GO:0009236">
    <property type="term" value="P:cobalamin biosynthetic process"/>
    <property type="evidence" value="ECO:0007669"/>
    <property type="project" value="UniProtKB-UniPathway"/>
</dbReference>
<sequence>MRVLVLGGASEASALATLLAARSDIEAIMSFAGRTRAPVAPPIPLRIGGFGGADGLAAYLAAERIDVLVDATHPFAEQISRNARTAAARSNIPLIILSRPAWARETGDRWIEVPDMASAVGALGDKSRRVFLAIGRLQLAAFEAAQQHFYLIRSIDPVAPAFQHCRVIAARGPFDADAEERLLRDEMIDVIVAKNSGSPAVFGKILAARRLRLPVIMVERPYDALNASHDPAEALDLILRHGARPALRGV</sequence>
<dbReference type="NCBIfam" id="TIGR00715">
    <property type="entry name" value="precor6x_red"/>
    <property type="match status" value="1"/>
</dbReference>
<keyword evidence="3 4" id="KW-0560">Oxidoreductase</keyword>
<name>A0A4U8Z114_METTU</name>
<dbReference type="EMBL" id="LR536450">
    <property type="protein sequence ID" value="VFU08971.1"/>
    <property type="molecule type" value="Genomic_DNA"/>
</dbReference>
<evidence type="ECO:0000256" key="2">
    <source>
        <dbReference type="ARBA" id="ARBA00022573"/>
    </source>
</evidence>
<dbReference type="EC" id="1.3.1.54" evidence="4"/>
<dbReference type="PANTHER" id="PTHR36925:SF1">
    <property type="entry name" value="COBALT-PRECORRIN-6A REDUCTASE"/>
    <property type="match status" value="1"/>
</dbReference>
<accession>A0A4U8Z114</accession>
<dbReference type="RefSeq" id="WP_134489133.1">
    <property type="nucleotide sequence ID" value="NZ_CP139089.1"/>
</dbReference>
<evidence type="ECO:0000313" key="5">
    <source>
        <dbReference type="Proteomes" id="UP000294360"/>
    </source>
</evidence>
<organism evidence="4 5">
    <name type="scientific">Methylocella tundrae</name>
    <dbReference type="NCBI Taxonomy" id="227605"/>
    <lineage>
        <taxon>Bacteria</taxon>
        <taxon>Pseudomonadati</taxon>
        <taxon>Pseudomonadota</taxon>
        <taxon>Alphaproteobacteria</taxon>
        <taxon>Hyphomicrobiales</taxon>
        <taxon>Beijerinckiaceae</taxon>
        <taxon>Methylocella</taxon>
    </lineage>
</organism>